<dbReference type="PANTHER" id="PTHR46060:SF1">
    <property type="entry name" value="MARINER MOS1 TRANSPOSASE-LIKE PROTEIN"/>
    <property type="match status" value="1"/>
</dbReference>
<evidence type="ECO:0000313" key="2">
    <source>
        <dbReference type="RefSeq" id="XP_036366070.1"/>
    </source>
</evidence>
<accession>A0A7E6FFF3</accession>
<proteinExistence type="predicted"/>
<keyword evidence="1" id="KW-1185">Reference proteome</keyword>
<name>A0A7E6FFF3_9MOLL</name>
<organism evidence="1 2">
    <name type="scientific">Octopus sinensis</name>
    <name type="common">East Asian common octopus</name>
    <dbReference type="NCBI Taxonomy" id="2607531"/>
    <lineage>
        <taxon>Eukaryota</taxon>
        <taxon>Metazoa</taxon>
        <taxon>Spiralia</taxon>
        <taxon>Lophotrochozoa</taxon>
        <taxon>Mollusca</taxon>
        <taxon>Cephalopoda</taxon>
        <taxon>Coleoidea</taxon>
        <taxon>Octopodiformes</taxon>
        <taxon>Octopoda</taxon>
        <taxon>Incirrata</taxon>
        <taxon>Octopodidae</taxon>
        <taxon>Octopus</taxon>
    </lineage>
</organism>
<dbReference type="AlphaFoldDB" id="A0A7E6FFF3"/>
<protein>
    <submittedName>
        <fullName evidence="2">Uncharacterized protein LOC115220379</fullName>
    </submittedName>
</protein>
<dbReference type="KEGG" id="osn:115220379"/>
<reference evidence="2" key="1">
    <citation type="submission" date="2025-08" db="UniProtKB">
        <authorList>
            <consortium name="RefSeq"/>
        </authorList>
    </citation>
    <scope>IDENTIFICATION</scope>
</reference>
<dbReference type="PANTHER" id="PTHR46060">
    <property type="entry name" value="MARINER MOS1 TRANSPOSASE-LIKE PROTEIN"/>
    <property type="match status" value="1"/>
</dbReference>
<evidence type="ECO:0000313" key="1">
    <source>
        <dbReference type="Proteomes" id="UP000515154"/>
    </source>
</evidence>
<gene>
    <name evidence="2" type="primary">LOC115220379</name>
</gene>
<dbReference type="RefSeq" id="XP_036366070.1">
    <property type="nucleotide sequence ID" value="XM_036510177.1"/>
</dbReference>
<dbReference type="Proteomes" id="UP000515154">
    <property type="component" value="Linkage group LG16"/>
</dbReference>
<dbReference type="InterPro" id="IPR052709">
    <property type="entry name" value="Transposase-MT_Hybrid"/>
</dbReference>
<sequence length="177" mass="19572">MVSEFSGTVDNRRHDELLQITLSQNKPKSDCSSNTSTLSGSVFPCKFDKSWHRDVIKYLFKEGFVPKDIHVDLLATLGVGAPGLSTMQTWAAQCRRKDSLGDDPMSAYPGTATSVENIDCVHLMVMDTTRLTKIQIANSISTYCEKVENIVHNELGMMKVFARSMSHVLTPDQSALG</sequence>